<dbReference type="Pfam" id="PF03054">
    <property type="entry name" value="tRNA_Me_trans"/>
    <property type="match status" value="1"/>
</dbReference>
<feature type="site" description="Interaction with tRNA" evidence="9">
    <location>
        <position position="349"/>
    </location>
</feature>
<feature type="active site" description="Cysteine persulfide intermediate" evidence="9">
    <location>
        <position position="205"/>
    </location>
</feature>
<dbReference type="PANTHER" id="PTHR11933:SF5">
    <property type="entry name" value="MITOCHONDRIAL TRNA-SPECIFIC 2-THIOURIDYLASE 1"/>
    <property type="match status" value="1"/>
</dbReference>
<feature type="region of interest" description="Interaction with tRNA" evidence="9">
    <location>
        <begin position="317"/>
        <end position="318"/>
    </location>
</feature>
<dbReference type="EC" id="2.8.1.13" evidence="9"/>
<comment type="caution">
    <text evidence="12">The sequence shown here is derived from an EMBL/GenBank/DDBJ whole genome shotgun (WGS) entry which is preliminary data.</text>
</comment>
<keyword evidence="1 9" id="KW-0820">tRNA-binding</keyword>
<dbReference type="Gene3D" id="2.30.30.280">
    <property type="entry name" value="Adenine nucleotide alpha hydrolases-like domains"/>
    <property type="match status" value="1"/>
</dbReference>
<dbReference type="InterPro" id="IPR023382">
    <property type="entry name" value="MnmA-like_central_sf"/>
</dbReference>
<evidence type="ECO:0000256" key="2">
    <source>
        <dbReference type="ARBA" id="ARBA00022679"/>
    </source>
</evidence>
<keyword evidence="5 9" id="KW-0067">ATP-binding</keyword>
<accession>A0A9D1LP32</accession>
<dbReference type="InterPro" id="IPR046884">
    <property type="entry name" value="MnmA-like_central"/>
</dbReference>
<feature type="binding site" evidence="9">
    <location>
        <position position="131"/>
    </location>
    <ligand>
        <name>ATP</name>
        <dbReference type="ChEBI" id="CHEBI:30616"/>
    </ligand>
</feature>
<dbReference type="GO" id="GO:0005524">
    <property type="term" value="F:ATP binding"/>
    <property type="evidence" value="ECO:0007669"/>
    <property type="project" value="UniProtKB-KW"/>
</dbReference>
<keyword evidence="3 9" id="KW-0819">tRNA processing</keyword>
<comment type="subcellular location">
    <subcellularLocation>
        <location evidence="9">Cytoplasm</location>
    </subcellularLocation>
</comment>
<dbReference type="Gene3D" id="2.40.30.10">
    <property type="entry name" value="Translation factors"/>
    <property type="match status" value="1"/>
</dbReference>
<feature type="region of interest" description="Interaction with tRNA" evidence="9">
    <location>
        <begin position="154"/>
        <end position="156"/>
    </location>
</feature>
<evidence type="ECO:0000313" key="13">
    <source>
        <dbReference type="Proteomes" id="UP000824070"/>
    </source>
</evidence>
<dbReference type="EMBL" id="DVMV01000025">
    <property type="protein sequence ID" value="HIU45377.1"/>
    <property type="molecule type" value="Genomic_DNA"/>
</dbReference>
<dbReference type="InterPro" id="IPR014729">
    <property type="entry name" value="Rossmann-like_a/b/a_fold"/>
</dbReference>
<evidence type="ECO:0000256" key="6">
    <source>
        <dbReference type="ARBA" id="ARBA00022884"/>
    </source>
</evidence>
<evidence type="ECO:0000256" key="1">
    <source>
        <dbReference type="ARBA" id="ARBA00022555"/>
    </source>
</evidence>
<dbReference type="Pfam" id="PF20259">
    <property type="entry name" value="tRNA_Me_trans_M"/>
    <property type="match status" value="1"/>
</dbReference>
<dbReference type="GO" id="GO:0005737">
    <property type="term" value="C:cytoplasm"/>
    <property type="evidence" value="ECO:0007669"/>
    <property type="project" value="UniProtKB-SubCell"/>
</dbReference>
<dbReference type="GO" id="GO:0002143">
    <property type="term" value="P:tRNA wobble position uridine thiolation"/>
    <property type="evidence" value="ECO:0007669"/>
    <property type="project" value="TreeGrafter"/>
</dbReference>
<feature type="binding site" evidence="9">
    <location>
        <position position="32"/>
    </location>
    <ligand>
        <name>ATP</name>
        <dbReference type="ChEBI" id="CHEBI:30616"/>
    </ligand>
</feature>
<feature type="region of interest" description="Interaction with target base in tRNA" evidence="9">
    <location>
        <begin position="102"/>
        <end position="104"/>
    </location>
</feature>
<name>A0A9D1LP32_9FIRM</name>
<evidence type="ECO:0000256" key="4">
    <source>
        <dbReference type="ARBA" id="ARBA00022741"/>
    </source>
</evidence>
<dbReference type="GO" id="GO:0000049">
    <property type="term" value="F:tRNA binding"/>
    <property type="evidence" value="ECO:0007669"/>
    <property type="project" value="UniProtKB-KW"/>
</dbReference>
<keyword evidence="4 9" id="KW-0547">Nucleotide-binding</keyword>
<evidence type="ECO:0000259" key="11">
    <source>
        <dbReference type="Pfam" id="PF20259"/>
    </source>
</evidence>
<keyword evidence="6 9" id="KW-0694">RNA-binding</keyword>
<reference evidence="12" key="2">
    <citation type="journal article" date="2021" name="PeerJ">
        <title>Extensive microbial diversity within the chicken gut microbiome revealed by metagenomics and culture.</title>
        <authorList>
            <person name="Gilroy R."/>
            <person name="Ravi A."/>
            <person name="Getino M."/>
            <person name="Pursley I."/>
            <person name="Horton D.L."/>
            <person name="Alikhan N.F."/>
            <person name="Baker D."/>
            <person name="Gharbi K."/>
            <person name="Hall N."/>
            <person name="Watson M."/>
            <person name="Adriaenssens E.M."/>
            <person name="Foster-Nyarko E."/>
            <person name="Jarju S."/>
            <person name="Secka A."/>
            <person name="Antonio M."/>
            <person name="Oren A."/>
            <person name="Chaudhuri R.R."/>
            <person name="La Ragione R."/>
            <person name="Hildebrand F."/>
            <person name="Pallen M.J."/>
        </authorList>
    </citation>
    <scope>NUCLEOTIDE SEQUENCE</scope>
    <source>
        <strain evidence="12">ChiGjej1B1-22543</strain>
    </source>
</reference>
<evidence type="ECO:0000256" key="9">
    <source>
        <dbReference type="HAMAP-Rule" id="MF_00144"/>
    </source>
</evidence>
<protein>
    <recommendedName>
        <fullName evidence="9">tRNA-specific 2-thiouridylase MnmA</fullName>
        <ecNumber evidence="9">2.8.1.13</ecNumber>
    </recommendedName>
</protein>
<keyword evidence="9" id="KW-0963">Cytoplasm</keyword>
<dbReference type="PANTHER" id="PTHR11933">
    <property type="entry name" value="TRNA 5-METHYLAMINOMETHYL-2-THIOURIDYLATE -METHYLTRANSFERASE"/>
    <property type="match status" value="1"/>
</dbReference>
<comment type="function">
    <text evidence="9">Catalyzes the 2-thiolation of uridine at the wobble position (U34) of tRNA, leading to the formation of s(2)U34.</text>
</comment>
<keyword evidence="2 9" id="KW-0808">Transferase</keyword>
<dbReference type="Pfam" id="PF20258">
    <property type="entry name" value="tRNA_Me_trans_C"/>
    <property type="match status" value="1"/>
</dbReference>
<dbReference type="Proteomes" id="UP000824070">
    <property type="component" value="Unassembled WGS sequence"/>
</dbReference>
<dbReference type="Gene3D" id="3.40.50.620">
    <property type="entry name" value="HUPs"/>
    <property type="match status" value="1"/>
</dbReference>
<dbReference type="HAMAP" id="MF_00144">
    <property type="entry name" value="tRNA_thiouridyl_MnmA"/>
    <property type="match status" value="1"/>
</dbReference>
<sequence>MKVLMGFSGGVDSAVGTYLLKEEGHDVDGAFMRNWDALANSDYLGNPTVNDPQCPQEKDYQDAKKAAERLGVKLLRVDFVKEYWDSVFSYFLSEYKHGRTPNPDVFCNKYIKFDSFLKFALDNGYEKIAMGHYAGKTQTEDGHVHIIKAKDRNKDQSYFLCFLSEKQVDSCLFPLSEITKPEVREIAHRLDLETVMDKKDSTGVCFIGERNFRQFLTNYFPATPGDIVEGKTGKVVGRHMGVLYYTIGQHKGLGIGGVSGEEEGKFFIYRKDVEHNTLYVAHPSERYLLTSTSCTLSNVNLTTPRFALAKRVGVKFRYRQTDQEAYLSLTEDGARLDYPQGVESVTPGQIAAIYDGDVCLGGGIIEKIYRGDERID</sequence>
<evidence type="ECO:0000256" key="3">
    <source>
        <dbReference type="ARBA" id="ARBA00022694"/>
    </source>
</evidence>
<feature type="active site" description="Nucleophile" evidence="9">
    <location>
        <position position="107"/>
    </location>
</feature>
<comment type="similarity">
    <text evidence="9">Belongs to the MnmA/TRMU family.</text>
</comment>
<evidence type="ECO:0000256" key="8">
    <source>
        <dbReference type="ARBA" id="ARBA00051542"/>
    </source>
</evidence>
<comment type="catalytic activity">
    <reaction evidence="8 9">
        <text>S-sulfanyl-L-cysteinyl-[protein] + uridine(34) in tRNA + AH2 + ATP = 2-thiouridine(34) in tRNA + L-cysteinyl-[protein] + A + AMP + diphosphate + H(+)</text>
        <dbReference type="Rhea" id="RHEA:47032"/>
        <dbReference type="Rhea" id="RHEA-COMP:10131"/>
        <dbReference type="Rhea" id="RHEA-COMP:11726"/>
        <dbReference type="Rhea" id="RHEA-COMP:11727"/>
        <dbReference type="Rhea" id="RHEA-COMP:11728"/>
        <dbReference type="ChEBI" id="CHEBI:13193"/>
        <dbReference type="ChEBI" id="CHEBI:15378"/>
        <dbReference type="ChEBI" id="CHEBI:17499"/>
        <dbReference type="ChEBI" id="CHEBI:29950"/>
        <dbReference type="ChEBI" id="CHEBI:30616"/>
        <dbReference type="ChEBI" id="CHEBI:33019"/>
        <dbReference type="ChEBI" id="CHEBI:61963"/>
        <dbReference type="ChEBI" id="CHEBI:65315"/>
        <dbReference type="ChEBI" id="CHEBI:87170"/>
        <dbReference type="ChEBI" id="CHEBI:456215"/>
        <dbReference type="EC" id="2.8.1.13"/>
    </reaction>
</comment>
<dbReference type="CDD" id="cd01998">
    <property type="entry name" value="MnmA_TRMU-like"/>
    <property type="match status" value="1"/>
</dbReference>
<evidence type="ECO:0000259" key="10">
    <source>
        <dbReference type="Pfam" id="PF20258"/>
    </source>
</evidence>
<evidence type="ECO:0000256" key="7">
    <source>
        <dbReference type="ARBA" id="ARBA00023157"/>
    </source>
</evidence>
<dbReference type="SUPFAM" id="SSF52402">
    <property type="entry name" value="Adenine nucleotide alpha hydrolases-like"/>
    <property type="match status" value="1"/>
</dbReference>
<feature type="domain" description="tRNA-specific 2-thiouridylase MnmA-like central" evidence="11">
    <location>
        <begin position="214"/>
        <end position="282"/>
    </location>
</feature>
<organism evidence="12 13">
    <name type="scientific">Candidatus Alloenteromonas pullicola</name>
    <dbReference type="NCBI Taxonomy" id="2840784"/>
    <lineage>
        <taxon>Bacteria</taxon>
        <taxon>Bacillati</taxon>
        <taxon>Bacillota</taxon>
        <taxon>Bacillota incertae sedis</taxon>
        <taxon>Candidatus Alloenteromonas</taxon>
    </lineage>
</organism>
<feature type="site" description="Interaction with tRNA" evidence="9">
    <location>
        <position position="132"/>
    </location>
</feature>
<dbReference type="AlphaFoldDB" id="A0A9D1LP32"/>
<proteinExistence type="inferred from homology"/>
<keyword evidence="7" id="KW-1015">Disulfide bond</keyword>
<gene>
    <name evidence="9 12" type="primary">mnmA</name>
    <name evidence="12" type="ORF">IAC52_03665</name>
</gene>
<evidence type="ECO:0000313" key="12">
    <source>
        <dbReference type="EMBL" id="HIU45377.1"/>
    </source>
</evidence>
<dbReference type="NCBIfam" id="NF001138">
    <property type="entry name" value="PRK00143.1"/>
    <property type="match status" value="1"/>
</dbReference>
<evidence type="ECO:0000256" key="5">
    <source>
        <dbReference type="ARBA" id="ARBA00022840"/>
    </source>
</evidence>
<dbReference type="InterPro" id="IPR046885">
    <property type="entry name" value="MnmA-like_C"/>
</dbReference>
<feature type="binding site" evidence="9">
    <location>
        <begin position="6"/>
        <end position="13"/>
    </location>
    <ligand>
        <name>ATP</name>
        <dbReference type="ChEBI" id="CHEBI:30616"/>
    </ligand>
</feature>
<comment type="caution">
    <text evidence="9">Lacks conserved residue(s) required for the propagation of feature annotation.</text>
</comment>
<reference evidence="12" key="1">
    <citation type="submission" date="2020-10" db="EMBL/GenBank/DDBJ databases">
        <authorList>
            <person name="Gilroy R."/>
        </authorList>
    </citation>
    <scope>NUCLEOTIDE SEQUENCE</scope>
    <source>
        <strain evidence="12">ChiGjej1B1-22543</strain>
    </source>
</reference>
<feature type="domain" description="tRNA-specific 2-thiouridylase MnmA-like C-terminal" evidence="10">
    <location>
        <begin position="292"/>
        <end position="365"/>
    </location>
</feature>
<dbReference type="GO" id="GO:0103016">
    <property type="term" value="F:tRNA-uridine 2-sulfurtransferase activity"/>
    <property type="evidence" value="ECO:0007669"/>
    <property type="project" value="UniProtKB-EC"/>
</dbReference>
<dbReference type="InterPro" id="IPR004506">
    <property type="entry name" value="MnmA-like"/>
</dbReference>
<dbReference type="NCBIfam" id="TIGR00420">
    <property type="entry name" value="trmU"/>
    <property type="match status" value="1"/>
</dbReference>